<keyword evidence="3 5" id="KW-1133">Transmembrane helix</keyword>
<dbReference type="PANTHER" id="PTHR21706">
    <property type="entry name" value="TRANSMEMBRANE PROTEIN 65"/>
    <property type="match status" value="1"/>
</dbReference>
<feature type="transmembrane region" description="Helical" evidence="5">
    <location>
        <begin position="260"/>
        <end position="280"/>
    </location>
</feature>
<evidence type="ECO:0000256" key="3">
    <source>
        <dbReference type="ARBA" id="ARBA00022989"/>
    </source>
</evidence>
<dbReference type="InterPro" id="IPR019537">
    <property type="entry name" value="TMEM65"/>
</dbReference>
<dbReference type="Pfam" id="PF10507">
    <property type="entry name" value="TMEM65"/>
    <property type="match status" value="1"/>
</dbReference>
<name>A0A835GC24_SPOEX</name>
<dbReference type="EMBL" id="JACKWZ010000233">
    <property type="protein sequence ID" value="KAF9411176.1"/>
    <property type="molecule type" value="Genomic_DNA"/>
</dbReference>
<evidence type="ECO:0000313" key="8">
    <source>
        <dbReference type="Proteomes" id="UP000648187"/>
    </source>
</evidence>
<dbReference type="PANTHER" id="PTHR21706:SF15">
    <property type="entry name" value="TRANSMEMBRANE PROTEIN 65"/>
    <property type="match status" value="1"/>
</dbReference>
<evidence type="ECO:0000313" key="6">
    <source>
        <dbReference type="EMBL" id="KAF9411176.1"/>
    </source>
</evidence>
<dbReference type="Proteomes" id="UP000648187">
    <property type="component" value="Unassembled WGS sequence"/>
</dbReference>
<organism evidence="6 8">
    <name type="scientific">Spodoptera exigua</name>
    <name type="common">Beet armyworm</name>
    <name type="synonym">Noctua fulgens</name>
    <dbReference type="NCBI Taxonomy" id="7107"/>
    <lineage>
        <taxon>Eukaryota</taxon>
        <taxon>Metazoa</taxon>
        <taxon>Ecdysozoa</taxon>
        <taxon>Arthropoda</taxon>
        <taxon>Hexapoda</taxon>
        <taxon>Insecta</taxon>
        <taxon>Pterygota</taxon>
        <taxon>Neoptera</taxon>
        <taxon>Endopterygota</taxon>
        <taxon>Lepidoptera</taxon>
        <taxon>Glossata</taxon>
        <taxon>Ditrysia</taxon>
        <taxon>Noctuoidea</taxon>
        <taxon>Noctuidae</taxon>
        <taxon>Amphipyrinae</taxon>
        <taxon>Spodoptera</taxon>
    </lineage>
</organism>
<dbReference type="AlphaFoldDB" id="A0A835GC24"/>
<keyword evidence="2 5" id="KW-0812">Transmembrane</keyword>
<reference evidence="6" key="1">
    <citation type="submission" date="2020-08" db="EMBL/GenBank/DDBJ databases">
        <title>Spodoptera exigua strain:BAW_Kor-Di-RS1 Genome sequencing and assembly.</title>
        <authorList>
            <person name="Kim J."/>
            <person name="Nam H.Y."/>
            <person name="Kwon M."/>
            <person name="Choi J.H."/>
            <person name="Cho S.R."/>
            <person name="Kim G.-H."/>
        </authorList>
    </citation>
    <scope>NUCLEOTIDE SEQUENCE</scope>
    <source>
        <strain evidence="6">BAW_Kor-Di-RS1</strain>
        <tissue evidence="6">Whole-body</tissue>
    </source>
</reference>
<evidence type="ECO:0000256" key="5">
    <source>
        <dbReference type="SAM" id="Phobius"/>
    </source>
</evidence>
<keyword evidence="8" id="KW-1185">Reference proteome</keyword>
<dbReference type="GO" id="GO:0016020">
    <property type="term" value="C:membrane"/>
    <property type="evidence" value="ECO:0007669"/>
    <property type="project" value="UniProtKB-SubCell"/>
</dbReference>
<evidence type="ECO:0000313" key="7">
    <source>
        <dbReference type="EMBL" id="KAH9643398.1"/>
    </source>
</evidence>
<accession>A0A835GC24</accession>
<reference evidence="7" key="2">
    <citation type="journal article" date="2021" name="G3 (Bethesda)">
        <title>Genome and transcriptome analysis of the beet armyworm Spodoptera exigua reveals targets for pest control. .</title>
        <authorList>
            <person name="Simon S."/>
            <person name="Breeschoten T."/>
            <person name="Jansen H.J."/>
            <person name="Dirks R.P."/>
            <person name="Schranz M.E."/>
            <person name="Ros V.I.D."/>
        </authorList>
    </citation>
    <scope>NUCLEOTIDE SEQUENCE</scope>
    <source>
        <strain evidence="7">TB_SE_WUR_2020</strain>
    </source>
</reference>
<evidence type="ECO:0000256" key="2">
    <source>
        <dbReference type="ARBA" id="ARBA00022692"/>
    </source>
</evidence>
<dbReference type="GO" id="GO:0005739">
    <property type="term" value="C:mitochondrion"/>
    <property type="evidence" value="ECO:0007669"/>
    <property type="project" value="TreeGrafter"/>
</dbReference>
<keyword evidence="4 5" id="KW-0472">Membrane</keyword>
<evidence type="ECO:0000256" key="1">
    <source>
        <dbReference type="ARBA" id="ARBA00004141"/>
    </source>
</evidence>
<protein>
    <recommendedName>
        <fullName evidence="9">Transmembrane protein 65</fullName>
    </recommendedName>
</protein>
<dbReference type="Proteomes" id="UP000814243">
    <property type="component" value="Unassembled WGS sequence"/>
</dbReference>
<gene>
    <name evidence="7" type="ORF">HF086_016687</name>
    <name evidence="6" type="ORF">HW555_009949</name>
</gene>
<comment type="caution">
    <text evidence="6">The sequence shown here is derived from an EMBL/GenBank/DDBJ whole genome shotgun (WGS) entry which is preliminary data.</text>
</comment>
<sequence length="296" mass="32724">MKAVRGLSRLSVLNINKFNICYRDISSRLQVRHSATLLNSHFKLLAPTAVKIRSLGLGPTSKDFDDQVQGQITSPLTKLHANELVLHLNDEERKVLLYALQQYESKRIKEEYEDKLAGRRWRSKLGRPSKVPTLGDVDPTGSYCEVPEDWLKKKYAAKVPAPTTKELLHLSLANSIPFIGFGFLDNFIMIIAGDSIETGMSAYITLSTMAAAALGNTLSDVIGIGSAYYVERVASWVGLGAPKLSPAQLDMNISRQFSNLGRVLGITIGCILGMTPLLFIDEDSKPEQKNDEKKSK</sequence>
<proteinExistence type="predicted"/>
<evidence type="ECO:0000256" key="4">
    <source>
        <dbReference type="ARBA" id="ARBA00023136"/>
    </source>
</evidence>
<evidence type="ECO:0008006" key="9">
    <source>
        <dbReference type="Google" id="ProtNLM"/>
    </source>
</evidence>
<dbReference type="EMBL" id="JACEFF010000136">
    <property type="protein sequence ID" value="KAH9643398.1"/>
    <property type="molecule type" value="Genomic_DNA"/>
</dbReference>
<comment type="subcellular location">
    <subcellularLocation>
        <location evidence="1">Membrane</location>
        <topology evidence="1">Multi-pass membrane protein</topology>
    </subcellularLocation>
</comment>